<dbReference type="RefSeq" id="WP_016666788.1">
    <property type="nucleotide sequence ID" value="NZ_CABKSM010000001.1"/>
</dbReference>
<dbReference type="InterPro" id="IPR000888">
    <property type="entry name" value="RmlC-like"/>
</dbReference>
<evidence type="ECO:0000256" key="2">
    <source>
        <dbReference type="PIRSR" id="PIRSR600888-1"/>
    </source>
</evidence>
<comment type="similarity">
    <text evidence="1">Belongs to the dTDP-4-dehydrorhamnose 3,5-epimerase family.</text>
</comment>
<proteinExistence type="inferred from homology"/>
<feature type="domain" description="RmlD-like substrate binding" evidence="4">
    <location>
        <begin position="187"/>
        <end position="449"/>
    </location>
</feature>
<dbReference type="GO" id="GO:0019305">
    <property type="term" value="P:dTDP-rhamnose biosynthetic process"/>
    <property type="evidence" value="ECO:0007669"/>
    <property type="project" value="TreeGrafter"/>
</dbReference>
<dbReference type="SUPFAM" id="SSF51182">
    <property type="entry name" value="RmlC-like cupins"/>
    <property type="match status" value="1"/>
</dbReference>
<evidence type="ECO:0000313" key="5">
    <source>
        <dbReference type="EMBL" id="MEH1545857.1"/>
    </source>
</evidence>
<reference evidence="5" key="1">
    <citation type="submission" date="2024-02" db="EMBL/GenBank/DDBJ databases">
        <title>Bacterial skin colonization with Propionibacterium avidum as a risk factor for Periprosthetic Joint Infections - a single-center prospective study.</title>
        <authorList>
            <person name="Achermann Y."/>
        </authorList>
    </citation>
    <scope>NUCLEOTIDE SEQUENCE</scope>
    <source>
        <strain evidence="5">PAVI-2017310195</strain>
    </source>
</reference>
<dbReference type="Gene3D" id="3.40.50.720">
    <property type="entry name" value="NAD(P)-binding Rossmann-like Domain"/>
    <property type="match status" value="1"/>
</dbReference>
<dbReference type="Gene3D" id="3.90.25.10">
    <property type="entry name" value="UDP-galactose 4-epimerase, domain 1"/>
    <property type="match status" value="1"/>
</dbReference>
<dbReference type="InterPro" id="IPR011051">
    <property type="entry name" value="RmlC_Cupin_sf"/>
</dbReference>
<feature type="active site" description="Proton acceptor" evidence="2">
    <location>
        <position position="66"/>
    </location>
</feature>
<evidence type="ECO:0000259" key="4">
    <source>
        <dbReference type="Pfam" id="PF04321"/>
    </source>
</evidence>
<dbReference type="Proteomes" id="UP001309299">
    <property type="component" value="Unassembled WGS sequence"/>
</dbReference>
<dbReference type="EMBL" id="JBAKUA010000002">
    <property type="protein sequence ID" value="MEH1545857.1"/>
    <property type="molecule type" value="Genomic_DNA"/>
</dbReference>
<dbReference type="PANTHER" id="PTHR21047:SF2">
    <property type="entry name" value="THYMIDINE DIPHOSPHO-4-KETO-RHAMNOSE 3,5-EPIMERASE"/>
    <property type="match status" value="1"/>
</dbReference>
<dbReference type="GO" id="GO:0000271">
    <property type="term" value="P:polysaccharide biosynthetic process"/>
    <property type="evidence" value="ECO:0007669"/>
    <property type="project" value="TreeGrafter"/>
</dbReference>
<comment type="caution">
    <text evidence="5">The sequence shown here is derived from an EMBL/GenBank/DDBJ whole genome shotgun (WGS) entry which is preliminary data.</text>
</comment>
<dbReference type="Pfam" id="PF04321">
    <property type="entry name" value="RmlD_sub_bind"/>
    <property type="match status" value="1"/>
</dbReference>
<dbReference type="AlphaFoldDB" id="A0AB35XFF8"/>
<feature type="site" description="Participates in a stacking interaction with the thymidine ring of dTDP-4-oxo-6-deoxyglucose" evidence="3">
    <location>
        <position position="135"/>
    </location>
</feature>
<dbReference type="Pfam" id="PF00908">
    <property type="entry name" value="dTDP_sugar_isom"/>
    <property type="match status" value="1"/>
</dbReference>
<dbReference type="CDD" id="cd05254">
    <property type="entry name" value="dTDP_HR_like_SDR_e"/>
    <property type="match status" value="1"/>
</dbReference>
<evidence type="ECO:0000256" key="3">
    <source>
        <dbReference type="PIRSR" id="PIRSR600888-3"/>
    </source>
</evidence>
<accession>A0AB35XFF8</accession>
<dbReference type="InterPro" id="IPR029903">
    <property type="entry name" value="RmlD-like-bd"/>
</dbReference>
<name>A0AB35XFF8_9ACTN</name>
<dbReference type="InterPro" id="IPR036291">
    <property type="entry name" value="NAD(P)-bd_dom_sf"/>
</dbReference>
<sequence length="462" mass="50005">MSDLSIDTTDIPGLLVLHLPLHGDNRGWFKENWQREKMTALGLPDFGPVQNNVSHNAQAGVTRGMHAEPWDKLVSVATGRILGAWVDLRDGNSFGNVVTVEMGPETAVFVPRGVANGYQALEDGTTYTYLVNDHWSAEAKKSYTFVNLADPALGIEWPIPLDEAELSEADRHHPPLSGVIPFRKPRTVVLGSNGQLGKALRPLLPDAEFTTRETLDLSNPDSLDAFDWSGVGTIINAAAYTAVDAAEDPANRATVWAANVSGVAQLVRIAADRRATLVHVSSDYVFDGTKTLHNEDEAFSPLGIYGITKAAADEIVTAYPRHYVLRTSWVVGEGNNFVNTMASLARRGISPQVVSDQHGRLTFTRDLAAAIIHLLTTGAPFGSYNISNEGPTQTWFDIANEIFTLLGADGTVTPTTAAEWGKGKDLAPRPEHSTLDLSRIEASGFTPATTAHRLREHLGVTK</sequence>
<dbReference type="GO" id="GO:0008830">
    <property type="term" value="F:dTDP-4-dehydrorhamnose 3,5-epimerase activity"/>
    <property type="evidence" value="ECO:0007669"/>
    <property type="project" value="InterPro"/>
</dbReference>
<dbReference type="Gene3D" id="2.60.120.10">
    <property type="entry name" value="Jelly Rolls"/>
    <property type="match status" value="1"/>
</dbReference>
<dbReference type="SUPFAM" id="SSF51735">
    <property type="entry name" value="NAD(P)-binding Rossmann-fold domains"/>
    <property type="match status" value="1"/>
</dbReference>
<feature type="active site" description="Proton donor" evidence="2">
    <location>
        <position position="129"/>
    </location>
</feature>
<dbReference type="InterPro" id="IPR014710">
    <property type="entry name" value="RmlC-like_jellyroll"/>
</dbReference>
<evidence type="ECO:0000313" key="6">
    <source>
        <dbReference type="Proteomes" id="UP001309299"/>
    </source>
</evidence>
<gene>
    <name evidence="5" type="ORF">V7F78_02255</name>
</gene>
<organism evidence="5 6">
    <name type="scientific">Cutibacterium avidum</name>
    <dbReference type="NCBI Taxonomy" id="33010"/>
    <lineage>
        <taxon>Bacteria</taxon>
        <taxon>Bacillati</taxon>
        <taxon>Actinomycetota</taxon>
        <taxon>Actinomycetes</taxon>
        <taxon>Propionibacteriales</taxon>
        <taxon>Propionibacteriaceae</taxon>
        <taxon>Cutibacterium</taxon>
    </lineage>
</organism>
<dbReference type="CDD" id="cd00438">
    <property type="entry name" value="cupin_RmlC"/>
    <property type="match status" value="1"/>
</dbReference>
<dbReference type="GO" id="GO:0005829">
    <property type="term" value="C:cytosol"/>
    <property type="evidence" value="ECO:0007669"/>
    <property type="project" value="TreeGrafter"/>
</dbReference>
<dbReference type="PANTHER" id="PTHR21047">
    <property type="entry name" value="DTDP-6-DEOXY-D-GLUCOSE-3,5 EPIMERASE"/>
    <property type="match status" value="1"/>
</dbReference>
<evidence type="ECO:0000256" key="1">
    <source>
        <dbReference type="ARBA" id="ARBA00010154"/>
    </source>
</evidence>
<protein>
    <submittedName>
        <fullName evidence="5">Bifunctional dTDP-4-dehydrorhamnose 3,5-epimerase family protein/NAD(P)-dependent oxidoreductase</fullName>
    </submittedName>
</protein>